<keyword evidence="1" id="KW-0812">Transmembrane</keyword>
<sequence>MSTAGQSGSLVTQLAQLESAFAGLRATFYVSAAIFVVWVWDIPLNLDDEVSVLWQRKGRVIKTLYALVRYTPFWMLGPNLWIYNPFRSVSLSSKLYVKSYSVFVTFLSHLDSCISSYITMTLTQGVCCMAVITVFALRVYALYSSFPRMRIALMIVITACQLAFLALGFVAIAIASRRIVWVESLNICFSGNPPMRMYSLLYGSMLIIEIMIVMATLYHAIRFRREYPSLKGTAPGIIIKTLHNDGFTYFLVIFTTRCILCPLIWGNVSPTVLLLTYVELVVMSTLTSRWILSFRQLAMSFWGDSIIMIAEATSDIPLTTIEVASMELEAIS</sequence>
<dbReference type="InterPro" id="IPR045340">
    <property type="entry name" value="DUF6533"/>
</dbReference>
<dbReference type="EMBL" id="CAFZ01000410">
    <property type="protein sequence ID" value="CCA75184.1"/>
    <property type="molecule type" value="Genomic_DNA"/>
</dbReference>
<keyword evidence="1" id="KW-1133">Transmembrane helix</keyword>
<protein>
    <recommendedName>
        <fullName evidence="2">DUF6533 domain-containing protein</fullName>
    </recommendedName>
</protein>
<evidence type="ECO:0000313" key="4">
    <source>
        <dbReference type="Proteomes" id="UP000007148"/>
    </source>
</evidence>
<evidence type="ECO:0000259" key="2">
    <source>
        <dbReference type="Pfam" id="PF20151"/>
    </source>
</evidence>
<keyword evidence="4" id="KW-1185">Reference proteome</keyword>
<feature type="transmembrane region" description="Helical" evidence="1">
    <location>
        <begin position="247"/>
        <end position="265"/>
    </location>
</feature>
<feature type="transmembrane region" description="Helical" evidence="1">
    <location>
        <begin position="151"/>
        <end position="175"/>
    </location>
</feature>
<dbReference type="Proteomes" id="UP000007148">
    <property type="component" value="Unassembled WGS sequence"/>
</dbReference>
<name>G4TV41_SERID</name>
<reference evidence="3 4" key="1">
    <citation type="journal article" date="2011" name="PLoS Pathog.">
        <title>Endophytic Life Strategies Decoded by Genome and Transcriptome Analyses of the Mutualistic Root Symbiont Piriformospora indica.</title>
        <authorList>
            <person name="Zuccaro A."/>
            <person name="Lahrmann U."/>
            <person name="Guldener U."/>
            <person name="Langen G."/>
            <person name="Pfiffi S."/>
            <person name="Biedenkopf D."/>
            <person name="Wong P."/>
            <person name="Samans B."/>
            <person name="Grimm C."/>
            <person name="Basiewicz M."/>
            <person name="Murat C."/>
            <person name="Martin F."/>
            <person name="Kogel K.H."/>
        </authorList>
    </citation>
    <scope>NUCLEOTIDE SEQUENCE [LARGE SCALE GENOMIC DNA]</scope>
    <source>
        <strain evidence="3 4">DSM 11827</strain>
    </source>
</reference>
<accession>G4TV41</accession>
<dbReference type="OrthoDB" id="2658772at2759"/>
<gene>
    <name evidence="3" type="ORF">PIIN_09168</name>
</gene>
<dbReference type="AlphaFoldDB" id="G4TV41"/>
<feature type="transmembrane region" description="Helical" evidence="1">
    <location>
        <begin position="117"/>
        <end position="139"/>
    </location>
</feature>
<feature type="transmembrane region" description="Helical" evidence="1">
    <location>
        <begin position="271"/>
        <end position="292"/>
    </location>
</feature>
<keyword evidence="1" id="KW-0472">Membrane</keyword>
<comment type="caution">
    <text evidence="3">The sequence shown here is derived from an EMBL/GenBank/DDBJ whole genome shotgun (WGS) entry which is preliminary data.</text>
</comment>
<proteinExistence type="predicted"/>
<feature type="domain" description="DUF6533" evidence="2">
    <location>
        <begin position="29"/>
        <end position="73"/>
    </location>
</feature>
<organism evidence="3 4">
    <name type="scientific">Serendipita indica (strain DSM 11827)</name>
    <name type="common">Root endophyte fungus</name>
    <name type="synonym">Piriformospora indica</name>
    <dbReference type="NCBI Taxonomy" id="1109443"/>
    <lineage>
        <taxon>Eukaryota</taxon>
        <taxon>Fungi</taxon>
        <taxon>Dikarya</taxon>
        <taxon>Basidiomycota</taxon>
        <taxon>Agaricomycotina</taxon>
        <taxon>Agaricomycetes</taxon>
        <taxon>Sebacinales</taxon>
        <taxon>Serendipitaceae</taxon>
        <taxon>Serendipita</taxon>
    </lineage>
</organism>
<dbReference type="Pfam" id="PF20151">
    <property type="entry name" value="DUF6533"/>
    <property type="match status" value="1"/>
</dbReference>
<dbReference type="InParanoid" id="G4TV41"/>
<evidence type="ECO:0000256" key="1">
    <source>
        <dbReference type="SAM" id="Phobius"/>
    </source>
</evidence>
<feature type="transmembrane region" description="Helical" evidence="1">
    <location>
        <begin position="200"/>
        <end position="221"/>
    </location>
</feature>
<evidence type="ECO:0000313" key="3">
    <source>
        <dbReference type="EMBL" id="CCA75184.1"/>
    </source>
</evidence>
<feature type="transmembrane region" description="Helical" evidence="1">
    <location>
        <begin position="20"/>
        <end position="42"/>
    </location>
</feature>
<dbReference type="HOGENOM" id="CLU_067873_0_0_1"/>